<dbReference type="InterPro" id="IPR046347">
    <property type="entry name" value="bZIP_sf"/>
</dbReference>
<feature type="compositionally biased region" description="Low complexity" evidence="1">
    <location>
        <begin position="322"/>
        <end position="332"/>
    </location>
</feature>
<comment type="caution">
    <text evidence="3">The sequence shown here is derived from an EMBL/GenBank/DDBJ whole genome shotgun (WGS) entry which is preliminary data.</text>
</comment>
<evidence type="ECO:0000313" key="3">
    <source>
        <dbReference type="EMBL" id="OJD17386.1"/>
    </source>
</evidence>
<gene>
    <name evidence="3" type="ORF">AJ78_02516</name>
</gene>
<keyword evidence="4" id="KW-1185">Reference proteome</keyword>
<feature type="region of interest" description="Disordered" evidence="1">
    <location>
        <begin position="216"/>
        <end position="251"/>
    </location>
</feature>
<dbReference type="GO" id="GO:0003700">
    <property type="term" value="F:DNA-binding transcription factor activity"/>
    <property type="evidence" value="ECO:0007669"/>
    <property type="project" value="InterPro"/>
</dbReference>
<dbReference type="CDD" id="cd12193">
    <property type="entry name" value="bZIP_GCN4"/>
    <property type="match status" value="1"/>
</dbReference>
<evidence type="ECO:0000313" key="4">
    <source>
        <dbReference type="Proteomes" id="UP000182235"/>
    </source>
</evidence>
<dbReference type="PROSITE" id="PS00036">
    <property type="entry name" value="BZIP_BASIC"/>
    <property type="match status" value="1"/>
</dbReference>
<dbReference type="Gene3D" id="3.30.160.60">
    <property type="entry name" value="Classic Zinc Finger"/>
    <property type="match status" value="1"/>
</dbReference>
<name>A0A1J9PND1_9EURO</name>
<feature type="region of interest" description="Disordered" evidence="1">
    <location>
        <begin position="266"/>
        <end position="345"/>
    </location>
</feature>
<evidence type="ECO:0000256" key="1">
    <source>
        <dbReference type="SAM" id="MobiDB-lite"/>
    </source>
</evidence>
<feature type="compositionally biased region" description="Polar residues" evidence="1">
    <location>
        <begin position="236"/>
        <end position="251"/>
    </location>
</feature>
<feature type="region of interest" description="Disordered" evidence="1">
    <location>
        <begin position="188"/>
        <end position="207"/>
    </location>
</feature>
<dbReference type="InterPro" id="IPR004827">
    <property type="entry name" value="bZIP"/>
</dbReference>
<dbReference type="AlphaFoldDB" id="A0A1J9PND1"/>
<dbReference type="STRING" id="1447872.A0A1J9PND1"/>
<sequence>MFENRGEKASPAKYQACAPLGDTLSGGMLARQGWGTQQRPPLTNKKTAWTMTHTLHGGKTPGLAVLGLGAISGYLTGTSAVHPFARNSASIQSSPRQYRDFNLKRFTFQRQRLWLPSKPSASIRTFSVSPKRIDTIASIQLPESTLSTPSPSEPPFTGPLNFSIAPRSSSSSIPSTISPFDVTSFNTDKLQSTWPSQPPSLQPPAQHSTLYHQDDFVLYPSPPLSARQQPPRHWTQRATLSSSSTPRTVAQPSSDLAFTYAHNPLRHSHQPQQPRVNHAFSGSPAQDPRVAKVISQSQGFSTSSSNNNQSSPSGVRPQSFYAASAPSNSPRSNRPPVPSFSNNSAENISCQNLNIQQPHRRIMSTSNIPQDFAELLDFPASLTAEDFVPSAGAMDFTSINDPSKMGNPVTVSPKDLMLDAAFPPSTSFTDISTPSFDSPGYFSQNTSPLFFADSDLAPGHEHWDSLFPNDTHSSTTLEKPTNYAQNLSNSISASTSSSSPALKGNSDSSPEESPRPGGRPSLRHSSVSGVKPRHREKPLPPIEYDPKDVTAAKRARNTEAARKSRARKLELQMHMEEKIAELEASLAESRKREAYWKSIAEARE</sequence>
<evidence type="ECO:0000259" key="2">
    <source>
        <dbReference type="PROSITE" id="PS00036"/>
    </source>
</evidence>
<feature type="region of interest" description="Disordered" evidence="1">
    <location>
        <begin position="490"/>
        <end position="565"/>
    </location>
</feature>
<dbReference type="Pfam" id="PF07716">
    <property type="entry name" value="bZIP_2"/>
    <property type="match status" value="1"/>
</dbReference>
<dbReference type="OrthoDB" id="5419235at2759"/>
<dbReference type="EMBL" id="LGRN01000069">
    <property type="protein sequence ID" value="OJD17386.1"/>
    <property type="molecule type" value="Genomic_DNA"/>
</dbReference>
<accession>A0A1J9PND1</accession>
<dbReference type="Proteomes" id="UP000182235">
    <property type="component" value="Unassembled WGS sequence"/>
</dbReference>
<dbReference type="VEuPathDB" id="FungiDB:AJ78_02516"/>
<feature type="compositionally biased region" description="Low complexity" evidence="1">
    <location>
        <begin position="295"/>
        <end position="313"/>
    </location>
</feature>
<reference evidence="3 4" key="1">
    <citation type="submission" date="2015-07" db="EMBL/GenBank/DDBJ databases">
        <title>Emmonsia species relationships and genome sequence.</title>
        <authorList>
            <consortium name="The Broad Institute Genomics Platform"/>
            <person name="Cuomo C.A."/>
            <person name="Munoz J.F."/>
            <person name="Imamovic A."/>
            <person name="Priest M.E."/>
            <person name="Young S."/>
            <person name="Clay O.K."/>
            <person name="McEwen J.G."/>
        </authorList>
    </citation>
    <scope>NUCLEOTIDE SEQUENCE [LARGE SCALE GENOMIC DNA]</scope>
    <source>
        <strain evidence="3 4">UAMH 9510</strain>
    </source>
</reference>
<feature type="domain" description="BZIP" evidence="2">
    <location>
        <begin position="553"/>
        <end position="567"/>
    </location>
</feature>
<protein>
    <recommendedName>
        <fullName evidence="2">BZIP domain-containing protein</fullName>
    </recommendedName>
</protein>
<feature type="compositionally biased region" description="Low complexity" evidence="1">
    <location>
        <begin position="490"/>
        <end position="499"/>
    </location>
</feature>
<organism evidence="3 4">
    <name type="scientific">Emergomyces pasteurianus Ep9510</name>
    <dbReference type="NCBI Taxonomy" id="1447872"/>
    <lineage>
        <taxon>Eukaryota</taxon>
        <taxon>Fungi</taxon>
        <taxon>Dikarya</taxon>
        <taxon>Ascomycota</taxon>
        <taxon>Pezizomycotina</taxon>
        <taxon>Eurotiomycetes</taxon>
        <taxon>Eurotiomycetidae</taxon>
        <taxon>Onygenales</taxon>
        <taxon>Ajellomycetaceae</taxon>
        <taxon>Emergomyces</taxon>
    </lineage>
</organism>
<proteinExistence type="predicted"/>
<dbReference type="SUPFAM" id="SSF57959">
    <property type="entry name" value="Leucine zipper domain"/>
    <property type="match status" value="1"/>
</dbReference>
<feature type="compositionally biased region" description="Basic and acidic residues" evidence="1">
    <location>
        <begin position="544"/>
        <end position="565"/>
    </location>
</feature>